<proteinExistence type="predicted"/>
<comment type="caution">
    <text evidence="1">The sequence shown here is derived from an EMBL/GenBank/DDBJ whole genome shotgun (WGS) entry which is preliminary data.</text>
</comment>
<organism evidence="1 2">
    <name type="scientific">Leptospira vanthielii</name>
    <dbReference type="NCBI Taxonomy" id="293085"/>
    <lineage>
        <taxon>Bacteria</taxon>
        <taxon>Pseudomonadati</taxon>
        <taxon>Spirochaetota</taxon>
        <taxon>Spirochaetia</taxon>
        <taxon>Leptospirales</taxon>
        <taxon>Leptospiraceae</taxon>
        <taxon>Leptospira</taxon>
    </lineage>
</organism>
<accession>A0ABY2NJH7</accession>
<sequence length="204" mass="24077">MVEKEVTEEKILLNEENALFNSIHINRVFEIPYEKYQKIDPIRFRKEIGDQEGNIQVYDFYEVIHKQAGQTYFAIHYDKEAGGFVSYLQFGFWAGIDTLKEVNCIRFTKEFRNCRLSFILSPYPDMSPVIIYLRSKNDKLFYLMHPDVDRPMFFGNGHIESKEFLESAKEAYKLYKLEKNAPPLMEFGIEKADAKKLEELLGQD</sequence>
<keyword evidence="2" id="KW-1185">Reference proteome</keyword>
<name>A0ABY2NJH7_9LEPT</name>
<protein>
    <recommendedName>
        <fullName evidence="3">SMI1/KNR4 family protein</fullName>
    </recommendedName>
</protein>
<dbReference type="Proteomes" id="UP000298112">
    <property type="component" value="Unassembled WGS sequence"/>
</dbReference>
<dbReference type="EMBL" id="RQHF01000038">
    <property type="protein sequence ID" value="TGM45994.1"/>
    <property type="molecule type" value="Genomic_DNA"/>
</dbReference>
<evidence type="ECO:0000313" key="2">
    <source>
        <dbReference type="Proteomes" id="UP000298112"/>
    </source>
</evidence>
<gene>
    <name evidence="1" type="ORF">EHQ95_17570</name>
</gene>
<reference evidence="2" key="1">
    <citation type="journal article" date="2019" name="PLoS Negl. Trop. Dis.">
        <title>Revisiting the worldwide diversity of Leptospira species in the environment.</title>
        <authorList>
            <person name="Vincent A.T."/>
            <person name="Schiettekatte O."/>
            <person name="Bourhy P."/>
            <person name="Veyrier F.J."/>
            <person name="Picardeau M."/>
        </authorList>
    </citation>
    <scope>NUCLEOTIDE SEQUENCE [LARGE SCALE GENOMIC DNA]</scope>
    <source>
        <strain evidence="2">201601955</strain>
    </source>
</reference>
<dbReference type="RefSeq" id="WP_135660675.1">
    <property type="nucleotide sequence ID" value="NZ_RQHF01000038.1"/>
</dbReference>
<evidence type="ECO:0008006" key="3">
    <source>
        <dbReference type="Google" id="ProtNLM"/>
    </source>
</evidence>
<evidence type="ECO:0000313" key="1">
    <source>
        <dbReference type="EMBL" id="TGM45994.1"/>
    </source>
</evidence>